<comment type="function">
    <text evidence="9">Catalyzes the conversion of 4-hydroxy-tetrahydrodipicolinate (HTPA) to tetrahydrodipicolinate.</text>
</comment>
<dbReference type="Gene3D" id="3.40.50.720">
    <property type="entry name" value="NAD(P)-binding Rossmann-like Domain"/>
    <property type="match status" value="1"/>
</dbReference>
<dbReference type="NCBIfam" id="TIGR00036">
    <property type="entry name" value="dapB"/>
    <property type="match status" value="1"/>
</dbReference>
<dbReference type="InterPro" id="IPR023940">
    <property type="entry name" value="DHDPR_bac"/>
</dbReference>
<evidence type="ECO:0000256" key="4">
    <source>
        <dbReference type="ARBA" id="ARBA00022857"/>
    </source>
</evidence>
<keyword evidence="14" id="KW-1185">Reference proteome</keyword>
<keyword evidence="8 9" id="KW-0457">Lysine biosynthesis</keyword>
<dbReference type="InterPro" id="IPR036291">
    <property type="entry name" value="NAD(P)-bd_dom_sf"/>
</dbReference>
<feature type="active site" description="Proton donor" evidence="9">
    <location>
        <position position="145"/>
    </location>
</feature>
<evidence type="ECO:0000256" key="10">
    <source>
        <dbReference type="NCBIfam" id="TIGR00036"/>
    </source>
</evidence>
<dbReference type="Pfam" id="PF01113">
    <property type="entry name" value="DapB_N"/>
    <property type="match status" value="1"/>
</dbReference>
<dbReference type="PANTHER" id="PTHR20836:SF7">
    <property type="entry name" value="4-HYDROXY-TETRAHYDRODIPICOLINATE REDUCTASE"/>
    <property type="match status" value="1"/>
</dbReference>
<dbReference type="PROSITE" id="PS01298">
    <property type="entry name" value="DAPB"/>
    <property type="match status" value="1"/>
</dbReference>
<feature type="binding site" evidence="9">
    <location>
        <begin position="8"/>
        <end position="13"/>
    </location>
    <ligand>
        <name>NAD(+)</name>
        <dbReference type="ChEBI" id="CHEBI:57540"/>
    </ligand>
</feature>
<evidence type="ECO:0000256" key="5">
    <source>
        <dbReference type="ARBA" id="ARBA00022915"/>
    </source>
</evidence>
<evidence type="ECO:0000256" key="7">
    <source>
        <dbReference type="ARBA" id="ARBA00023027"/>
    </source>
</evidence>
<keyword evidence="5 9" id="KW-0220">Diaminopimelate biosynthesis</keyword>
<keyword evidence="6 9" id="KW-0560">Oxidoreductase</keyword>
<gene>
    <name evidence="9" type="primary">dapB</name>
    <name evidence="13" type="ORF">H8891_01695</name>
</gene>
<comment type="caution">
    <text evidence="13">The sequence shown here is derived from an EMBL/GenBank/DDBJ whole genome shotgun (WGS) entry which is preliminary data.</text>
</comment>
<feature type="binding site" evidence="9">
    <location>
        <begin position="109"/>
        <end position="112"/>
    </location>
    <ligand>
        <name>NAD(+)</name>
        <dbReference type="ChEBI" id="CHEBI:57540"/>
    </ligand>
</feature>
<dbReference type="CDD" id="cd02274">
    <property type="entry name" value="DHDPR_N"/>
    <property type="match status" value="1"/>
</dbReference>
<evidence type="ECO:0000259" key="12">
    <source>
        <dbReference type="Pfam" id="PF05173"/>
    </source>
</evidence>
<keyword evidence="2 9" id="KW-0963">Cytoplasm</keyword>
<feature type="binding site" evidence="9">
    <location>
        <begin position="85"/>
        <end position="87"/>
    </location>
    <ligand>
        <name>NAD(+)</name>
        <dbReference type="ChEBI" id="CHEBI:57540"/>
    </ligand>
</feature>
<feature type="binding site" evidence="9">
    <location>
        <position position="39"/>
    </location>
    <ligand>
        <name>NAD(+)</name>
        <dbReference type="ChEBI" id="CHEBI:57540"/>
    </ligand>
</feature>
<feature type="domain" description="Dihydrodipicolinate reductase C-terminal" evidence="12">
    <location>
        <begin position="115"/>
        <end position="247"/>
    </location>
</feature>
<keyword evidence="4 9" id="KW-0521">NADP</keyword>
<dbReference type="SUPFAM" id="SSF51735">
    <property type="entry name" value="NAD(P)-binding Rossmann-fold domains"/>
    <property type="match status" value="1"/>
</dbReference>
<comment type="pathway">
    <text evidence="9">Amino-acid biosynthesis; L-lysine biosynthesis via DAP pathway; (S)-tetrahydrodipicolinate from L-aspartate: step 4/4.</text>
</comment>
<comment type="subunit">
    <text evidence="9">Homotetramer.</text>
</comment>
<evidence type="ECO:0000256" key="9">
    <source>
        <dbReference type="HAMAP-Rule" id="MF_00102"/>
    </source>
</evidence>
<dbReference type="GO" id="GO:0008839">
    <property type="term" value="F:4-hydroxy-tetrahydrodipicolinate reductase"/>
    <property type="evidence" value="ECO:0007669"/>
    <property type="project" value="UniProtKB-EC"/>
</dbReference>
<dbReference type="Gene3D" id="3.30.360.10">
    <property type="entry name" value="Dihydrodipicolinate Reductase, domain 2"/>
    <property type="match status" value="1"/>
</dbReference>
<dbReference type="InterPro" id="IPR022664">
    <property type="entry name" value="DapB_N_CS"/>
</dbReference>
<feature type="active site" description="Proton donor/acceptor" evidence="9">
    <location>
        <position position="141"/>
    </location>
</feature>
<dbReference type="HAMAP" id="MF_00102">
    <property type="entry name" value="DapB"/>
    <property type="match status" value="1"/>
</dbReference>
<name>A0ABR7K052_9FIRM</name>
<dbReference type="SUPFAM" id="SSF55347">
    <property type="entry name" value="Glyceraldehyde-3-phosphate dehydrogenase-like, C-terminal domain"/>
    <property type="match status" value="1"/>
</dbReference>
<comment type="subcellular location">
    <subcellularLocation>
        <location evidence="9">Cytoplasm</location>
    </subcellularLocation>
</comment>
<evidence type="ECO:0000256" key="1">
    <source>
        <dbReference type="ARBA" id="ARBA00006642"/>
    </source>
</evidence>
<protein>
    <recommendedName>
        <fullName evidence="9 10">4-hydroxy-tetrahydrodipicolinate reductase</fullName>
        <shortName evidence="9">HTPA reductase</shortName>
        <ecNumber evidence="9 10">1.17.1.8</ecNumber>
    </recommendedName>
</protein>
<dbReference type="RefSeq" id="WP_147545700.1">
    <property type="nucleotide sequence ID" value="NZ_JACRWD010000001.1"/>
</dbReference>
<evidence type="ECO:0000313" key="14">
    <source>
        <dbReference type="Proteomes" id="UP000611796"/>
    </source>
</evidence>
<dbReference type="EC" id="1.17.1.8" evidence="9 10"/>
<keyword evidence="3 9" id="KW-0028">Amino-acid biosynthesis</keyword>
<evidence type="ECO:0000313" key="13">
    <source>
        <dbReference type="EMBL" id="MBC6002498.1"/>
    </source>
</evidence>
<organism evidence="13 14">
    <name type="scientific">Paeniclostridium hominis</name>
    <dbReference type="NCBI Taxonomy" id="2764329"/>
    <lineage>
        <taxon>Bacteria</taxon>
        <taxon>Bacillati</taxon>
        <taxon>Bacillota</taxon>
        <taxon>Clostridia</taxon>
        <taxon>Peptostreptococcales</taxon>
        <taxon>Peptostreptococcaceae</taxon>
        <taxon>Paeniclostridium</taxon>
    </lineage>
</organism>
<dbReference type="EMBL" id="JACRWD010000001">
    <property type="protein sequence ID" value="MBC6002498.1"/>
    <property type="molecule type" value="Genomic_DNA"/>
</dbReference>
<comment type="catalytic activity">
    <reaction evidence="9">
        <text>(S)-2,3,4,5-tetrahydrodipicolinate + NADP(+) + H2O = (2S,4S)-4-hydroxy-2,3,4,5-tetrahydrodipicolinate + NADPH + H(+)</text>
        <dbReference type="Rhea" id="RHEA:35331"/>
        <dbReference type="ChEBI" id="CHEBI:15377"/>
        <dbReference type="ChEBI" id="CHEBI:15378"/>
        <dbReference type="ChEBI" id="CHEBI:16845"/>
        <dbReference type="ChEBI" id="CHEBI:57783"/>
        <dbReference type="ChEBI" id="CHEBI:58349"/>
        <dbReference type="ChEBI" id="CHEBI:67139"/>
        <dbReference type="EC" id="1.17.1.8"/>
    </reaction>
</comment>
<dbReference type="Proteomes" id="UP000611796">
    <property type="component" value="Unassembled WGS sequence"/>
</dbReference>
<feature type="binding site" evidence="9">
    <location>
        <position position="142"/>
    </location>
    <ligand>
        <name>(S)-2,3,4,5-tetrahydrodipicolinate</name>
        <dbReference type="ChEBI" id="CHEBI:16845"/>
    </ligand>
</feature>
<proteinExistence type="inferred from homology"/>
<feature type="domain" description="Dihydrodipicolinate reductase N-terminal" evidence="11">
    <location>
        <begin position="2"/>
        <end position="112"/>
    </location>
</feature>
<sequence length="248" mass="27224">MIKVIVNGSLGKMGKVLTRCVNEDKDTELVCGCSMPTGETPDYKLYNKMSEIKEEADVIIDFSHFSALDDVLGYALKTKTPLVIATTGFTKDQLEQIKEASKIIPIFHSSNMSLGVNVMLKLVKEAAKALKGFDIEIIEKHHNKKVDAPSGTAIMVANAVKEVLPEVTYNYGRHGRDAKRMENEVGIHAVRGGTIVGEHEAIFAGLDEEVMISHRAQSKDIFANGAITAAKYLVNKEAGYYNMDDMLS</sequence>
<dbReference type="PANTHER" id="PTHR20836">
    <property type="entry name" value="DIHYDRODIPICOLINATE REDUCTASE"/>
    <property type="match status" value="1"/>
</dbReference>
<dbReference type="PIRSF" id="PIRSF000161">
    <property type="entry name" value="DHPR"/>
    <property type="match status" value="1"/>
</dbReference>
<comment type="catalytic activity">
    <reaction evidence="9">
        <text>(S)-2,3,4,5-tetrahydrodipicolinate + NAD(+) + H2O = (2S,4S)-4-hydroxy-2,3,4,5-tetrahydrodipicolinate + NADH + H(+)</text>
        <dbReference type="Rhea" id="RHEA:35323"/>
        <dbReference type="ChEBI" id="CHEBI:15377"/>
        <dbReference type="ChEBI" id="CHEBI:15378"/>
        <dbReference type="ChEBI" id="CHEBI:16845"/>
        <dbReference type="ChEBI" id="CHEBI:57540"/>
        <dbReference type="ChEBI" id="CHEBI:57945"/>
        <dbReference type="ChEBI" id="CHEBI:67139"/>
        <dbReference type="EC" id="1.17.1.8"/>
    </reaction>
</comment>
<dbReference type="Pfam" id="PF05173">
    <property type="entry name" value="DapB_C"/>
    <property type="match status" value="1"/>
</dbReference>
<reference evidence="13 14" key="1">
    <citation type="submission" date="2020-08" db="EMBL/GenBank/DDBJ databases">
        <authorList>
            <person name="Liu C."/>
            <person name="Sun Q."/>
        </authorList>
    </citation>
    <scope>NUCLEOTIDE SEQUENCE [LARGE SCALE GENOMIC DNA]</scope>
    <source>
        <strain evidence="13 14">NSJ-45</strain>
    </source>
</reference>
<evidence type="ECO:0000256" key="8">
    <source>
        <dbReference type="ARBA" id="ARBA00023154"/>
    </source>
</evidence>
<dbReference type="InterPro" id="IPR000846">
    <property type="entry name" value="DapB_N"/>
</dbReference>
<comment type="similarity">
    <text evidence="1 9">Belongs to the DapB family.</text>
</comment>
<feature type="binding site" evidence="9">
    <location>
        <begin position="151"/>
        <end position="152"/>
    </location>
    <ligand>
        <name>(S)-2,3,4,5-tetrahydrodipicolinate</name>
        <dbReference type="ChEBI" id="CHEBI:16845"/>
    </ligand>
</feature>
<keyword evidence="7 9" id="KW-0520">NAD</keyword>
<evidence type="ECO:0000256" key="3">
    <source>
        <dbReference type="ARBA" id="ARBA00022605"/>
    </source>
</evidence>
<comment type="caution">
    <text evidence="9">Lacks conserved residue(s) required for the propagation of feature annotation.</text>
</comment>
<accession>A0ABR7K052</accession>
<evidence type="ECO:0000259" key="11">
    <source>
        <dbReference type="Pfam" id="PF01113"/>
    </source>
</evidence>
<comment type="caution">
    <text evidence="9">Was originally thought to be a dihydrodipicolinate reductase (DHDPR), catalyzing the conversion of dihydrodipicolinate to tetrahydrodipicolinate. However, it was shown in E.coli that the substrate of the enzymatic reaction is not dihydrodipicolinate (DHDP) but in fact (2S,4S)-4-hydroxy-2,3,4,5-tetrahydrodipicolinic acid (HTPA), the product released by the DapA-catalyzed reaction.</text>
</comment>
<evidence type="ECO:0000256" key="6">
    <source>
        <dbReference type="ARBA" id="ARBA00023002"/>
    </source>
</evidence>
<dbReference type="InterPro" id="IPR022663">
    <property type="entry name" value="DapB_C"/>
</dbReference>
<evidence type="ECO:0000256" key="2">
    <source>
        <dbReference type="ARBA" id="ARBA00022490"/>
    </source>
</evidence>